<reference evidence="2 3" key="1">
    <citation type="submission" date="2023-07" db="EMBL/GenBank/DDBJ databases">
        <title>Genomic Encyclopedia of Type Strains, Phase IV (KMG-IV): sequencing the most valuable type-strain genomes for metagenomic binning, comparative biology and taxonomic classification.</title>
        <authorList>
            <person name="Goeker M."/>
        </authorList>
    </citation>
    <scope>NUCLEOTIDE SEQUENCE [LARGE SCALE GENOMIC DNA]</scope>
    <source>
        <strain evidence="2 3">DSM 17740</strain>
    </source>
</reference>
<dbReference type="PANTHER" id="PTHR19328:SF13">
    <property type="entry name" value="HIPL1 PROTEIN"/>
    <property type="match status" value="1"/>
</dbReference>
<accession>A0ABU0CNA0</accession>
<feature type="domain" description="Glucose/Sorbosone dehydrogenase" evidence="1">
    <location>
        <begin position="33"/>
        <end position="324"/>
    </location>
</feature>
<dbReference type="InterPro" id="IPR012938">
    <property type="entry name" value="Glc/Sorbosone_DH"/>
</dbReference>
<dbReference type="SUPFAM" id="SSF50952">
    <property type="entry name" value="Soluble quinoprotein glucose dehydrogenase"/>
    <property type="match status" value="1"/>
</dbReference>
<sequence>MTRLFGGFDLHEEKENGAPSLHLEMEEVLTTDLNIPWALETRGGRFYITERPGTIVEINQGEVSRWPLETTKEVAHEGEGGLLGLALAPDFEKSRIAYVYHTYREGEALFNRVIEVQQQKARWVESRVLLEGIPGEAIHNGGRMKIGPDEKLYVTTGDAAVPEWAQDLNNLAGKILRMELDGSVPEDNPFPDSYVFSYGHRNPQGLAWDERERLYSSEHGPGGHDEINLIESGNNYGWPEITGDKQQEGMVAPLFHSGENTWAPSGLAVHERGLFMAGLRGEQVRWFQIEHVHTEVMFSGEGRLRDILIDGHTIYVLTNNTDGRGQPQPGDDRLLRLSFREAVN</sequence>
<dbReference type="Proteomes" id="UP001232445">
    <property type="component" value="Unassembled WGS sequence"/>
</dbReference>
<dbReference type="RefSeq" id="WP_307335386.1">
    <property type="nucleotide sequence ID" value="NZ_JAUSUQ010000002.1"/>
</dbReference>
<dbReference type="PANTHER" id="PTHR19328">
    <property type="entry name" value="HEDGEHOG-INTERACTING PROTEIN"/>
    <property type="match status" value="1"/>
</dbReference>
<dbReference type="InterPro" id="IPR011041">
    <property type="entry name" value="Quinoprot_gluc/sorb_DH_b-prop"/>
</dbReference>
<organism evidence="2 3">
    <name type="scientific">Caldalkalibacillus uzonensis</name>
    <dbReference type="NCBI Taxonomy" id="353224"/>
    <lineage>
        <taxon>Bacteria</taxon>
        <taxon>Bacillati</taxon>
        <taxon>Bacillota</taxon>
        <taxon>Bacilli</taxon>
        <taxon>Bacillales</taxon>
        <taxon>Bacillaceae</taxon>
        <taxon>Caldalkalibacillus</taxon>
    </lineage>
</organism>
<evidence type="ECO:0000313" key="2">
    <source>
        <dbReference type="EMBL" id="MDQ0337896.1"/>
    </source>
</evidence>
<evidence type="ECO:0000313" key="3">
    <source>
        <dbReference type="Proteomes" id="UP001232445"/>
    </source>
</evidence>
<evidence type="ECO:0000259" key="1">
    <source>
        <dbReference type="Pfam" id="PF07995"/>
    </source>
</evidence>
<proteinExistence type="predicted"/>
<gene>
    <name evidence="2" type="ORF">J2S00_000679</name>
</gene>
<name>A0ABU0CNA0_9BACI</name>
<protein>
    <submittedName>
        <fullName evidence="2">Glucose/arabinose dehydrogenase</fullName>
    </submittedName>
</protein>
<keyword evidence="3" id="KW-1185">Reference proteome</keyword>
<dbReference type="EMBL" id="JAUSUQ010000002">
    <property type="protein sequence ID" value="MDQ0337896.1"/>
    <property type="molecule type" value="Genomic_DNA"/>
</dbReference>
<dbReference type="InterPro" id="IPR011042">
    <property type="entry name" value="6-blade_b-propeller_TolB-like"/>
</dbReference>
<dbReference type="Gene3D" id="2.120.10.30">
    <property type="entry name" value="TolB, C-terminal domain"/>
    <property type="match status" value="1"/>
</dbReference>
<dbReference type="Pfam" id="PF07995">
    <property type="entry name" value="GSDH"/>
    <property type="match status" value="1"/>
</dbReference>
<comment type="caution">
    <text evidence="2">The sequence shown here is derived from an EMBL/GenBank/DDBJ whole genome shotgun (WGS) entry which is preliminary data.</text>
</comment>